<sequence>MTMNIGTKKATILKVILDVYKCVNNGKKHNNLCFFKIEITHLPLSPDATYDADTINSRIFIGESYDNDFCYRFFRKKDLKKLYELFLEQVIPLTKKIIDISYYPNDKRLYNKLNSHFFVITDPSIQEIIDDNYKFFVGNNDIIPERHCICKHIWQIFLWYLAWSTGNNNN</sequence>
<dbReference type="EMBL" id="CAJVPU010002613">
    <property type="protein sequence ID" value="CAG8504258.1"/>
    <property type="molecule type" value="Genomic_DNA"/>
</dbReference>
<proteinExistence type="predicted"/>
<dbReference type="Proteomes" id="UP000789702">
    <property type="component" value="Unassembled WGS sequence"/>
</dbReference>
<organism evidence="1 2">
    <name type="scientific">Dentiscutata heterogama</name>
    <dbReference type="NCBI Taxonomy" id="1316150"/>
    <lineage>
        <taxon>Eukaryota</taxon>
        <taxon>Fungi</taxon>
        <taxon>Fungi incertae sedis</taxon>
        <taxon>Mucoromycota</taxon>
        <taxon>Glomeromycotina</taxon>
        <taxon>Glomeromycetes</taxon>
        <taxon>Diversisporales</taxon>
        <taxon>Gigasporaceae</taxon>
        <taxon>Dentiscutata</taxon>
    </lineage>
</organism>
<protein>
    <submittedName>
        <fullName evidence="1">14063_t:CDS:1</fullName>
    </submittedName>
</protein>
<evidence type="ECO:0000313" key="1">
    <source>
        <dbReference type="EMBL" id="CAG8504258.1"/>
    </source>
</evidence>
<evidence type="ECO:0000313" key="2">
    <source>
        <dbReference type="Proteomes" id="UP000789702"/>
    </source>
</evidence>
<name>A0ACA9L0E3_9GLOM</name>
<reference evidence="1" key="1">
    <citation type="submission" date="2021-06" db="EMBL/GenBank/DDBJ databases">
        <authorList>
            <person name="Kallberg Y."/>
            <person name="Tangrot J."/>
            <person name="Rosling A."/>
        </authorList>
    </citation>
    <scope>NUCLEOTIDE SEQUENCE</scope>
    <source>
        <strain evidence="1">IL203A</strain>
    </source>
</reference>
<gene>
    <name evidence="1" type="ORF">DHETER_LOCUS3152</name>
</gene>
<accession>A0ACA9L0E3</accession>
<comment type="caution">
    <text evidence="1">The sequence shown here is derived from an EMBL/GenBank/DDBJ whole genome shotgun (WGS) entry which is preliminary data.</text>
</comment>
<keyword evidence="2" id="KW-1185">Reference proteome</keyword>